<sequence length="101" mass="11427">MATDKEEDGLLLVRTRKRKQSLGQGVICNKEMRACSLMLLRLQLDQSVSEAAITPTIRAKASTWQLQLLMPPKLVRKLVHGEHPKHRSRNAAKMVQITILT</sequence>
<dbReference type="InParanoid" id="G4YRL7"/>
<dbReference type="EMBL" id="JH159152">
    <property type="protein sequence ID" value="EGZ23482.1"/>
    <property type="molecule type" value="Genomic_DNA"/>
</dbReference>
<dbReference type="AlphaFoldDB" id="G4YRL7"/>
<accession>G4YRL7</accession>
<dbReference type="KEGG" id="psoj:PHYSODRAFT_284739"/>
<keyword evidence="2" id="KW-1185">Reference proteome</keyword>
<gene>
    <name evidence="1" type="ORF">PHYSODRAFT_284739</name>
</gene>
<proteinExistence type="predicted"/>
<name>G4YRL7_PHYSP</name>
<protein>
    <submittedName>
        <fullName evidence="1">Uncharacterized protein</fullName>
    </submittedName>
</protein>
<evidence type="ECO:0000313" key="2">
    <source>
        <dbReference type="Proteomes" id="UP000002640"/>
    </source>
</evidence>
<dbReference type="Proteomes" id="UP000002640">
    <property type="component" value="Unassembled WGS sequence"/>
</dbReference>
<organism evidence="1 2">
    <name type="scientific">Phytophthora sojae (strain P6497)</name>
    <name type="common">Soybean stem and root rot agent</name>
    <name type="synonym">Phytophthora megasperma f. sp. glycines</name>
    <dbReference type="NCBI Taxonomy" id="1094619"/>
    <lineage>
        <taxon>Eukaryota</taxon>
        <taxon>Sar</taxon>
        <taxon>Stramenopiles</taxon>
        <taxon>Oomycota</taxon>
        <taxon>Peronosporomycetes</taxon>
        <taxon>Peronosporales</taxon>
        <taxon>Peronosporaceae</taxon>
        <taxon>Phytophthora</taxon>
    </lineage>
</organism>
<dbReference type="RefSeq" id="XP_009518770.1">
    <property type="nucleotide sequence ID" value="XM_009520475.1"/>
</dbReference>
<reference evidence="1 2" key="1">
    <citation type="journal article" date="2006" name="Science">
        <title>Phytophthora genome sequences uncover evolutionary origins and mechanisms of pathogenesis.</title>
        <authorList>
            <person name="Tyler B.M."/>
            <person name="Tripathy S."/>
            <person name="Zhang X."/>
            <person name="Dehal P."/>
            <person name="Jiang R.H."/>
            <person name="Aerts A."/>
            <person name="Arredondo F.D."/>
            <person name="Baxter L."/>
            <person name="Bensasson D."/>
            <person name="Beynon J.L."/>
            <person name="Chapman J."/>
            <person name="Damasceno C.M."/>
            <person name="Dorrance A.E."/>
            <person name="Dou D."/>
            <person name="Dickerman A.W."/>
            <person name="Dubchak I.L."/>
            <person name="Garbelotto M."/>
            <person name="Gijzen M."/>
            <person name="Gordon S.G."/>
            <person name="Govers F."/>
            <person name="Grunwald N.J."/>
            <person name="Huang W."/>
            <person name="Ivors K.L."/>
            <person name="Jones R.W."/>
            <person name="Kamoun S."/>
            <person name="Krampis K."/>
            <person name="Lamour K.H."/>
            <person name="Lee M.K."/>
            <person name="McDonald W.H."/>
            <person name="Medina M."/>
            <person name="Meijer H.J."/>
            <person name="Nordberg E.K."/>
            <person name="Maclean D.J."/>
            <person name="Ospina-Giraldo M.D."/>
            <person name="Morris P.F."/>
            <person name="Phuntumart V."/>
            <person name="Putnam N.H."/>
            <person name="Rash S."/>
            <person name="Rose J.K."/>
            <person name="Sakihama Y."/>
            <person name="Salamov A.A."/>
            <person name="Savidor A."/>
            <person name="Scheuring C.F."/>
            <person name="Smith B.M."/>
            <person name="Sobral B.W."/>
            <person name="Terry A."/>
            <person name="Torto-Alalibo T.A."/>
            <person name="Win J."/>
            <person name="Xu Z."/>
            <person name="Zhang H."/>
            <person name="Grigoriev I.V."/>
            <person name="Rokhsar D.S."/>
            <person name="Boore J.L."/>
        </authorList>
    </citation>
    <scope>NUCLEOTIDE SEQUENCE [LARGE SCALE GENOMIC DNA]</scope>
    <source>
        <strain evidence="1 2">P6497</strain>
    </source>
</reference>
<dbReference type="GeneID" id="20639862"/>
<evidence type="ECO:0000313" key="1">
    <source>
        <dbReference type="EMBL" id="EGZ23482.1"/>
    </source>
</evidence>